<organism evidence="1">
    <name type="scientific">bioreactor metagenome</name>
    <dbReference type="NCBI Taxonomy" id="1076179"/>
    <lineage>
        <taxon>unclassified sequences</taxon>
        <taxon>metagenomes</taxon>
        <taxon>ecological metagenomes</taxon>
    </lineage>
</organism>
<accession>A0A645B3E6</accession>
<comment type="caution">
    <text evidence="1">The sequence shown here is derived from an EMBL/GenBank/DDBJ whole genome shotgun (WGS) entry which is preliminary data.</text>
</comment>
<reference evidence="1" key="1">
    <citation type="submission" date="2019-08" db="EMBL/GenBank/DDBJ databases">
        <authorList>
            <person name="Kucharzyk K."/>
            <person name="Murdoch R.W."/>
            <person name="Higgins S."/>
            <person name="Loffler F."/>
        </authorList>
    </citation>
    <scope>NUCLEOTIDE SEQUENCE</scope>
</reference>
<name>A0A645B3E6_9ZZZZ</name>
<evidence type="ECO:0000313" key="1">
    <source>
        <dbReference type="EMBL" id="MPM59588.1"/>
    </source>
</evidence>
<protein>
    <submittedName>
        <fullName evidence="1">Uncharacterized protein</fullName>
    </submittedName>
</protein>
<dbReference type="AlphaFoldDB" id="A0A645B3E6"/>
<dbReference type="EMBL" id="VSSQ01017364">
    <property type="protein sequence ID" value="MPM59588.1"/>
    <property type="molecule type" value="Genomic_DNA"/>
</dbReference>
<sequence>MVLFFLIKKDTACGFAPDEDILRNGEILEQVELLMDNAHAEALRLRGGVDFNFFAEEFDRTAILGVDTGQNLHQRAFARAVFTDQREHLARVERQIHAVERMYAGKELLNPCHLQYGFRQSITSSSMDSYNRKPAKKGTDGVK</sequence>
<gene>
    <name evidence="1" type="ORF">SDC9_106432</name>
</gene>
<dbReference type="AntiFam" id="ANF00095">
    <property type="entry name" value="Shadow ORF (opposite ABC transporters)"/>
</dbReference>
<proteinExistence type="predicted"/>